<dbReference type="VEuPathDB" id="VectorBase:GPAI026436"/>
<evidence type="ECO:0000313" key="2">
    <source>
        <dbReference type="Proteomes" id="UP000092445"/>
    </source>
</evidence>
<reference evidence="1" key="2">
    <citation type="submission" date="2020-05" db="UniProtKB">
        <authorList>
            <consortium name="EnsemblMetazoa"/>
        </authorList>
    </citation>
    <scope>IDENTIFICATION</scope>
    <source>
        <strain evidence="1">IAEA</strain>
    </source>
</reference>
<organism evidence="1 2">
    <name type="scientific">Glossina pallidipes</name>
    <name type="common">Tsetse fly</name>
    <dbReference type="NCBI Taxonomy" id="7398"/>
    <lineage>
        <taxon>Eukaryota</taxon>
        <taxon>Metazoa</taxon>
        <taxon>Ecdysozoa</taxon>
        <taxon>Arthropoda</taxon>
        <taxon>Hexapoda</taxon>
        <taxon>Insecta</taxon>
        <taxon>Pterygota</taxon>
        <taxon>Neoptera</taxon>
        <taxon>Endopterygota</taxon>
        <taxon>Diptera</taxon>
        <taxon>Brachycera</taxon>
        <taxon>Muscomorpha</taxon>
        <taxon>Hippoboscoidea</taxon>
        <taxon>Glossinidae</taxon>
        <taxon>Glossina</taxon>
    </lineage>
</organism>
<evidence type="ECO:0000313" key="1">
    <source>
        <dbReference type="EnsemblMetazoa" id="GPAI026436-PA"/>
    </source>
</evidence>
<keyword evidence="2" id="KW-1185">Reference proteome</keyword>
<name>A0A1A9ZVM6_GLOPL</name>
<sequence length="126" mass="14917">MNAVPWCQQCCYYYSYRCCCAVCCRCFCSNRFIRKSVFQWHTNLQSRYENHFEGSKARLFAMLRLIRWEQKRGVVLMAASTQSISWDFICAMLPSSMALGLEPYPLQIKRKDLRTCQEILKPFAQN</sequence>
<accession>A0A1A9ZVM6</accession>
<dbReference type="EnsemblMetazoa" id="GPAI026436-RA">
    <property type="protein sequence ID" value="GPAI026436-PA"/>
    <property type="gene ID" value="GPAI026436"/>
</dbReference>
<protein>
    <submittedName>
        <fullName evidence="1">Uncharacterized protein</fullName>
    </submittedName>
</protein>
<reference evidence="2" key="1">
    <citation type="submission" date="2014-03" db="EMBL/GenBank/DDBJ databases">
        <authorList>
            <person name="Aksoy S."/>
            <person name="Warren W."/>
            <person name="Wilson R.K."/>
        </authorList>
    </citation>
    <scope>NUCLEOTIDE SEQUENCE [LARGE SCALE GENOMIC DNA]</scope>
    <source>
        <strain evidence="2">IAEA</strain>
    </source>
</reference>
<dbReference type="Proteomes" id="UP000092445">
    <property type="component" value="Unassembled WGS sequence"/>
</dbReference>
<proteinExistence type="predicted"/>
<dbReference type="AlphaFoldDB" id="A0A1A9ZVM6"/>